<dbReference type="Proteomes" id="UP000078272">
    <property type="component" value="Unassembled WGS sequence"/>
</dbReference>
<dbReference type="PROSITE" id="PS51186">
    <property type="entry name" value="GNAT"/>
    <property type="match status" value="1"/>
</dbReference>
<feature type="domain" description="N-acetyltransferase" evidence="1">
    <location>
        <begin position="16"/>
        <end position="147"/>
    </location>
</feature>
<dbReference type="InterPro" id="IPR000182">
    <property type="entry name" value="GNAT_dom"/>
</dbReference>
<comment type="caution">
    <text evidence="2">The sequence shown here is derived from an EMBL/GenBank/DDBJ whole genome shotgun (WGS) entry which is preliminary data.</text>
</comment>
<accession>A0A175R7Y7</accession>
<dbReference type="GO" id="GO:0004792">
    <property type="term" value="F:thiosulfate-cyanide sulfurtransferase activity"/>
    <property type="evidence" value="ECO:0007669"/>
    <property type="project" value="InterPro"/>
</dbReference>
<dbReference type="PANTHER" id="PTHR47237">
    <property type="entry name" value="SLL0310 PROTEIN"/>
    <property type="match status" value="1"/>
</dbReference>
<dbReference type="EMBL" id="LDPZ01000034">
    <property type="protein sequence ID" value="KTQ91231.1"/>
    <property type="molecule type" value="Genomic_DNA"/>
</dbReference>
<dbReference type="PROSITE" id="PS00380">
    <property type="entry name" value="RHODANESE_1"/>
    <property type="match status" value="1"/>
</dbReference>
<dbReference type="GO" id="GO:0016747">
    <property type="term" value="F:acyltransferase activity, transferring groups other than amino-acyl groups"/>
    <property type="evidence" value="ECO:0007669"/>
    <property type="project" value="InterPro"/>
</dbReference>
<name>A0A175R7Y7_9HYPH</name>
<dbReference type="InterPro" id="IPR016181">
    <property type="entry name" value="Acyl_CoA_acyltransferase"/>
</dbReference>
<evidence type="ECO:0000259" key="1">
    <source>
        <dbReference type="PROSITE" id="PS51186"/>
    </source>
</evidence>
<dbReference type="InterPro" id="IPR041496">
    <property type="entry name" value="YitH/HolE_GNAT"/>
</dbReference>
<dbReference type="Pfam" id="PF13508">
    <property type="entry name" value="Acetyltransf_7"/>
    <property type="match status" value="1"/>
</dbReference>
<reference evidence="2 3" key="1">
    <citation type="journal article" date="2016" name="Front. Microbiol.">
        <title>Genomic Resource of Rice Seed Associated Bacteria.</title>
        <authorList>
            <person name="Midha S."/>
            <person name="Bansal K."/>
            <person name="Sharma S."/>
            <person name="Kumar N."/>
            <person name="Patil P.P."/>
            <person name="Chaudhry V."/>
            <person name="Patil P.B."/>
        </authorList>
    </citation>
    <scope>NUCLEOTIDE SEQUENCE [LARGE SCALE GENOMIC DNA]</scope>
    <source>
        <strain evidence="2 3">NS226</strain>
    </source>
</reference>
<protein>
    <submittedName>
        <fullName evidence="2">GCN5 family acetyltransferase</fullName>
    </submittedName>
</protein>
<dbReference type="Gene3D" id="3.40.630.90">
    <property type="match status" value="1"/>
</dbReference>
<dbReference type="PANTHER" id="PTHR47237:SF2">
    <property type="entry name" value="BLL4206 PROTEIN"/>
    <property type="match status" value="1"/>
</dbReference>
<dbReference type="InterPro" id="IPR052729">
    <property type="entry name" value="Acyl/Acetyltrans_Enzymes"/>
</dbReference>
<organism evidence="2 3">
    <name type="scientific">Aureimonas ureilytica</name>
    <dbReference type="NCBI Taxonomy" id="401562"/>
    <lineage>
        <taxon>Bacteria</taxon>
        <taxon>Pseudomonadati</taxon>
        <taxon>Pseudomonadota</taxon>
        <taxon>Alphaproteobacteria</taxon>
        <taxon>Hyphomicrobiales</taxon>
        <taxon>Aurantimonadaceae</taxon>
        <taxon>Aureimonas</taxon>
    </lineage>
</organism>
<gene>
    <name evidence="2" type="ORF">NS226_15765</name>
</gene>
<dbReference type="Pfam" id="PF18014">
    <property type="entry name" value="Acetyltransf_18"/>
    <property type="match status" value="1"/>
</dbReference>
<evidence type="ECO:0000313" key="3">
    <source>
        <dbReference type="Proteomes" id="UP000078272"/>
    </source>
</evidence>
<keyword evidence="2" id="KW-0808">Transferase</keyword>
<dbReference type="STRING" id="401562.NS365_02705"/>
<dbReference type="PATRIC" id="fig|401562.3.peg.2865"/>
<dbReference type="InterPro" id="IPR001307">
    <property type="entry name" value="Thiosulphate_STrfase_CS"/>
</dbReference>
<sequence>MSHALHQTASDKPDDVALVPFTEAHLPGALKLSQDLVWPFRYEDWAFALTVGQGFVLERGDEVVGTAILFPFGETGATAGMIIVSNAAQGRGYGSRLMNTLLEAAGSRTILLNATPEGRALYERRGFVPVDEIRQHQGRLPGRHDAPSEDLVRPMRAEDMDALVRLDEEATGFQRGPLLRRLAEVGEVFVLVRGGEPAGYAVSRLFGRGHVIGPVIAAGVDDARLLTTAALSRLEGAFVRMDTSVKSGLAPWLAEIGLPQVSDALVMVRGELSPSGPARLFALSNQSIN</sequence>
<dbReference type="OrthoDB" id="8453373at2"/>
<dbReference type="RefSeq" id="WP_058635774.1">
    <property type="nucleotide sequence ID" value="NZ_LDPZ01000034.1"/>
</dbReference>
<evidence type="ECO:0000313" key="2">
    <source>
        <dbReference type="EMBL" id="KTQ91231.1"/>
    </source>
</evidence>
<dbReference type="SUPFAM" id="SSF55729">
    <property type="entry name" value="Acyl-CoA N-acyltransferases (Nat)"/>
    <property type="match status" value="1"/>
</dbReference>
<dbReference type="CDD" id="cd04301">
    <property type="entry name" value="NAT_SF"/>
    <property type="match status" value="1"/>
</dbReference>
<dbReference type="Gene3D" id="3.40.630.30">
    <property type="match status" value="1"/>
</dbReference>
<dbReference type="AlphaFoldDB" id="A0A175R7Y7"/>
<proteinExistence type="predicted"/>